<dbReference type="VEuPathDB" id="FungiDB:PC110_g16633"/>
<dbReference type="Proteomes" id="UP000688947">
    <property type="component" value="Unassembled WGS sequence"/>
</dbReference>
<dbReference type="VEuPathDB" id="FungiDB:PC110_g16634"/>
<dbReference type="OrthoDB" id="10302154at2759"/>
<proteinExistence type="predicted"/>
<gene>
    <name evidence="1" type="ORF">JG687_00012351</name>
</gene>
<dbReference type="EMBL" id="JAENGZ010000820">
    <property type="protein sequence ID" value="KAG6953508.1"/>
    <property type="molecule type" value="Genomic_DNA"/>
</dbReference>
<reference evidence="1" key="1">
    <citation type="submission" date="2021-01" db="EMBL/GenBank/DDBJ databases">
        <title>Phytophthora aleatoria, a newly-described species from Pinus radiata is distinct from Phytophthora cactorum isolates based on comparative genomics.</title>
        <authorList>
            <person name="Mcdougal R."/>
            <person name="Panda P."/>
            <person name="Williams N."/>
            <person name="Studholme D.J."/>
        </authorList>
    </citation>
    <scope>NUCLEOTIDE SEQUENCE</scope>
    <source>
        <strain evidence="1">NZFS 3830</strain>
    </source>
</reference>
<evidence type="ECO:0000313" key="2">
    <source>
        <dbReference type="Proteomes" id="UP000688947"/>
    </source>
</evidence>
<sequence>MLCNTQVELNITVKDINAIYSTEYARMLLDHAKLMYEGQLYIVVNATVIRYDQYYIISGMKINKIIPAGKIGQQGRRRQVSIGDIIPIRVGQSMYKIGNQHILVNGNPFVPYVPERVLYSLGKNNASNETYYNEMVVPPIQRELNRKATLDQDRWNTFSKMLHPYKSEELESAKVNVLDVKSLENGTFSINYKANMSNLNLSTSEPRATDSATFVSEAHNTALMRMGFQFVKWLEAINDLAEQYANEEEFKHLDHVWKLYAEHKI</sequence>
<organism evidence="1 2">
    <name type="scientific">Phytophthora cactorum</name>
    <dbReference type="NCBI Taxonomy" id="29920"/>
    <lineage>
        <taxon>Eukaryota</taxon>
        <taxon>Sar</taxon>
        <taxon>Stramenopiles</taxon>
        <taxon>Oomycota</taxon>
        <taxon>Peronosporomycetes</taxon>
        <taxon>Peronosporales</taxon>
        <taxon>Peronosporaceae</taxon>
        <taxon>Phytophthora</taxon>
    </lineage>
</organism>
<dbReference type="AlphaFoldDB" id="A0A8T1U5U1"/>
<protein>
    <submittedName>
        <fullName evidence="1">Uncharacterized protein</fullName>
    </submittedName>
</protein>
<evidence type="ECO:0000313" key="1">
    <source>
        <dbReference type="EMBL" id="KAG6953508.1"/>
    </source>
</evidence>
<name>A0A8T1U5U1_9STRA</name>
<accession>A0A8T1U5U1</accession>
<comment type="caution">
    <text evidence="1">The sequence shown here is derived from an EMBL/GenBank/DDBJ whole genome shotgun (WGS) entry which is preliminary data.</text>
</comment>